<reference evidence="1 2" key="1">
    <citation type="journal article" date="2019" name="Genome Biol. Evol.">
        <title>Insights into the evolution of the New World diploid cottons (Gossypium, subgenus Houzingenia) based on genome sequencing.</title>
        <authorList>
            <person name="Grover C.E."/>
            <person name="Arick M.A. 2nd"/>
            <person name="Thrash A."/>
            <person name="Conover J.L."/>
            <person name="Sanders W.S."/>
            <person name="Peterson D.G."/>
            <person name="Frelichowski J.E."/>
            <person name="Scheffler J.A."/>
            <person name="Scheffler B.E."/>
            <person name="Wendel J.F."/>
        </authorList>
    </citation>
    <scope>NUCLEOTIDE SEQUENCE [LARGE SCALE GENOMIC DNA]</scope>
    <source>
        <strain evidence="1">0</strain>
        <tissue evidence="1">Leaf</tissue>
    </source>
</reference>
<dbReference type="AlphaFoldDB" id="A0A7J9GA32"/>
<gene>
    <name evidence="1" type="ORF">Gohar_018678</name>
</gene>
<accession>A0A7J9GA32</accession>
<keyword evidence="2" id="KW-1185">Reference proteome</keyword>
<comment type="caution">
    <text evidence="1">The sequence shown here is derived from an EMBL/GenBank/DDBJ whole genome shotgun (WGS) entry which is preliminary data.</text>
</comment>
<organism evidence="1 2">
    <name type="scientific">Gossypium harknessii</name>
    <dbReference type="NCBI Taxonomy" id="34285"/>
    <lineage>
        <taxon>Eukaryota</taxon>
        <taxon>Viridiplantae</taxon>
        <taxon>Streptophyta</taxon>
        <taxon>Embryophyta</taxon>
        <taxon>Tracheophyta</taxon>
        <taxon>Spermatophyta</taxon>
        <taxon>Magnoliopsida</taxon>
        <taxon>eudicotyledons</taxon>
        <taxon>Gunneridae</taxon>
        <taxon>Pentapetalae</taxon>
        <taxon>rosids</taxon>
        <taxon>malvids</taxon>
        <taxon>Malvales</taxon>
        <taxon>Malvaceae</taxon>
        <taxon>Malvoideae</taxon>
        <taxon>Gossypium</taxon>
    </lineage>
</organism>
<protein>
    <submittedName>
        <fullName evidence="1">Uncharacterized protein</fullName>
    </submittedName>
</protein>
<name>A0A7J9GA32_9ROSI</name>
<evidence type="ECO:0000313" key="2">
    <source>
        <dbReference type="Proteomes" id="UP000593560"/>
    </source>
</evidence>
<sequence length="25" mass="2999">MAWRHSLWPVEHQFNCVILVLGNFT</sequence>
<evidence type="ECO:0000313" key="1">
    <source>
        <dbReference type="EMBL" id="MBA0794341.1"/>
    </source>
</evidence>
<dbReference type="EMBL" id="JABFAD010000003">
    <property type="protein sequence ID" value="MBA0794341.1"/>
    <property type="molecule type" value="Genomic_DNA"/>
</dbReference>
<dbReference type="Proteomes" id="UP000593560">
    <property type="component" value="Unassembled WGS sequence"/>
</dbReference>
<proteinExistence type="predicted"/>